<feature type="domain" description="Serine aminopeptidase S33" evidence="3">
    <location>
        <begin position="107"/>
        <end position="224"/>
    </location>
</feature>
<name>A0A9W7YDR4_9FUNG</name>
<keyword evidence="2" id="KW-1133">Transmembrane helix</keyword>
<organism evidence="4 5">
    <name type="scientific">Coemansia biformis</name>
    <dbReference type="NCBI Taxonomy" id="1286918"/>
    <lineage>
        <taxon>Eukaryota</taxon>
        <taxon>Fungi</taxon>
        <taxon>Fungi incertae sedis</taxon>
        <taxon>Zoopagomycota</taxon>
        <taxon>Kickxellomycotina</taxon>
        <taxon>Kickxellomycetes</taxon>
        <taxon>Kickxellales</taxon>
        <taxon>Kickxellaceae</taxon>
        <taxon>Coemansia</taxon>
    </lineage>
</organism>
<dbReference type="Proteomes" id="UP001143981">
    <property type="component" value="Unassembled WGS sequence"/>
</dbReference>
<dbReference type="GO" id="GO:0016020">
    <property type="term" value="C:membrane"/>
    <property type="evidence" value="ECO:0007669"/>
    <property type="project" value="TreeGrafter"/>
</dbReference>
<dbReference type="SUPFAM" id="SSF53474">
    <property type="entry name" value="alpha/beta-Hydrolases"/>
    <property type="match status" value="1"/>
</dbReference>
<feature type="transmembrane region" description="Helical" evidence="2">
    <location>
        <begin position="26"/>
        <end position="48"/>
    </location>
</feature>
<protein>
    <submittedName>
        <fullName evidence="4">Bem46 protein, variant</fullName>
    </submittedName>
</protein>
<comment type="caution">
    <text evidence="4">The sequence shown here is derived from an EMBL/GenBank/DDBJ whole genome shotgun (WGS) entry which is preliminary data.</text>
</comment>
<accession>A0A9W7YDR4</accession>
<dbReference type="Pfam" id="PF12146">
    <property type="entry name" value="Hydrolase_4"/>
    <property type="match status" value="1"/>
</dbReference>
<evidence type="ECO:0000313" key="4">
    <source>
        <dbReference type="EMBL" id="KAJ1732081.1"/>
    </source>
</evidence>
<proteinExistence type="predicted"/>
<feature type="region of interest" description="Disordered" evidence="1">
    <location>
        <begin position="350"/>
        <end position="386"/>
    </location>
</feature>
<evidence type="ECO:0000259" key="3">
    <source>
        <dbReference type="Pfam" id="PF12146"/>
    </source>
</evidence>
<dbReference type="InterPro" id="IPR022742">
    <property type="entry name" value="Hydrolase_4"/>
</dbReference>
<keyword evidence="2" id="KW-0472">Membrane</keyword>
<gene>
    <name evidence="4" type="primary">bem46</name>
    <name evidence="4" type="ORF">LPJ61_002220</name>
</gene>
<evidence type="ECO:0000256" key="1">
    <source>
        <dbReference type="SAM" id="MobiDB-lite"/>
    </source>
</evidence>
<dbReference type="EMBL" id="JANBOI010000260">
    <property type="protein sequence ID" value="KAJ1732081.1"/>
    <property type="molecule type" value="Genomic_DNA"/>
</dbReference>
<evidence type="ECO:0000256" key="2">
    <source>
        <dbReference type="SAM" id="Phobius"/>
    </source>
</evidence>
<keyword evidence="5" id="KW-1185">Reference proteome</keyword>
<dbReference type="OrthoDB" id="10249433at2759"/>
<evidence type="ECO:0000313" key="5">
    <source>
        <dbReference type="Proteomes" id="UP001143981"/>
    </source>
</evidence>
<dbReference type="AlphaFoldDB" id="A0A9W7YDR4"/>
<dbReference type="PANTHER" id="PTHR12277">
    <property type="entry name" value="ALPHA/BETA HYDROLASE DOMAIN-CONTAINING PROTEIN"/>
    <property type="match status" value="1"/>
</dbReference>
<dbReference type="PANTHER" id="PTHR12277:SF81">
    <property type="entry name" value="PROTEIN ABHD13"/>
    <property type="match status" value="1"/>
</dbReference>
<keyword evidence="2" id="KW-0812">Transmembrane</keyword>
<reference evidence="4" key="1">
    <citation type="submission" date="2022-07" db="EMBL/GenBank/DDBJ databases">
        <title>Phylogenomic reconstructions and comparative analyses of Kickxellomycotina fungi.</title>
        <authorList>
            <person name="Reynolds N.K."/>
            <person name="Stajich J.E."/>
            <person name="Barry K."/>
            <person name="Grigoriev I.V."/>
            <person name="Crous P."/>
            <person name="Smith M.E."/>
        </authorList>
    </citation>
    <scope>NUCLEOTIDE SEQUENCE</scope>
    <source>
        <strain evidence="4">BCRC 34381</strain>
    </source>
</reference>
<dbReference type="Gene3D" id="3.40.50.1820">
    <property type="entry name" value="alpha/beta hydrolase"/>
    <property type="match status" value="1"/>
</dbReference>
<dbReference type="GO" id="GO:0008474">
    <property type="term" value="F:palmitoyl-(protein) hydrolase activity"/>
    <property type="evidence" value="ECO:0007669"/>
    <property type="project" value="TreeGrafter"/>
</dbReference>
<sequence>MLYAILSYFGGVESALGSAWDRVPSAAYYGTIAGVSLGALAIGAVWVFQRDMVYPAAFPAHSRERVPLPSQFGMPHFDDIRLETPDKVVIRGYLIKQPTDEETRRAATLVYFHANAGNMGHRLPIAKLLYDRTGCNVFMLSYRGYGLSEGRPSEAGIRTDALTALEFIRSHPLTANTKLVAYGQSLGGAVAIDIVAAHSSEFAGLVLENTFLSVPKLIPSVLPILRHLTFLSSEKWCSDNAIQQISGVPILFLSGLQDELIPPPHMRGLYELAARNADEMAVALTWEEFESGSHNDTCIQPTYFDRIAVWWEENVVKADPYVPTGRLGTLQARDSVEKSDGENIYRVESAAAAGRSLSDTERNRPSAFSDSDSDSDTPSLADKKAE</sequence>
<dbReference type="InterPro" id="IPR029058">
    <property type="entry name" value="AB_hydrolase_fold"/>
</dbReference>